<protein>
    <recommendedName>
        <fullName evidence="1">Alpha/beta hydrolase fold-3 domain-containing protein</fullName>
    </recommendedName>
</protein>
<dbReference type="PANTHER" id="PTHR23025:SF3">
    <property type="entry name" value="HORMONE-SENSITIVE LIPASE"/>
    <property type="match status" value="1"/>
</dbReference>
<dbReference type="Gene3D" id="3.40.50.1820">
    <property type="entry name" value="alpha/beta hydrolase"/>
    <property type="match status" value="1"/>
</dbReference>
<proteinExistence type="predicted"/>
<feature type="domain" description="Alpha/beta hydrolase fold-3" evidence="1">
    <location>
        <begin position="80"/>
        <end position="243"/>
    </location>
</feature>
<dbReference type="GO" id="GO:0019433">
    <property type="term" value="P:triglyceride catabolic process"/>
    <property type="evidence" value="ECO:0007669"/>
    <property type="project" value="TreeGrafter"/>
</dbReference>
<sequence>MIVDDLSPEAVRFLNTFEKNDTPIDFSRIQEIRAETICNDTPAAERAIERHAIARGDTEVGGIPCEHIRSTRTQTSTGTLVYLFGGGFMFGCPYSDLTIIGALAELCHVDVIAPKYSLAPEHPAPTAINDCMEVYREVAQSSVGRLLLAGESAGGNLALLVAQSAVNENIRTPDAMGLLSPATDLRPDSYLYEPNYTRDPTLSQLILADVLAAYLPGIDPKDPLVSPIFGNMQRLPPTIILLAHAICF</sequence>
<gene>
    <name evidence="2" type="ORF">METZ01_LOCUS272378</name>
</gene>
<dbReference type="GO" id="GO:0005829">
    <property type="term" value="C:cytosol"/>
    <property type="evidence" value="ECO:0007669"/>
    <property type="project" value="TreeGrafter"/>
</dbReference>
<dbReference type="GO" id="GO:0004771">
    <property type="term" value="F:sterol ester esterase activity"/>
    <property type="evidence" value="ECO:0007669"/>
    <property type="project" value="TreeGrafter"/>
</dbReference>
<dbReference type="GO" id="GO:0004806">
    <property type="term" value="F:triacylglycerol lipase activity"/>
    <property type="evidence" value="ECO:0007669"/>
    <property type="project" value="TreeGrafter"/>
</dbReference>
<dbReference type="EMBL" id="UINC01078445">
    <property type="protein sequence ID" value="SVC19524.1"/>
    <property type="molecule type" value="Genomic_DNA"/>
</dbReference>
<dbReference type="InterPro" id="IPR013094">
    <property type="entry name" value="AB_hydrolase_3"/>
</dbReference>
<dbReference type="AlphaFoldDB" id="A0A382K3U5"/>
<dbReference type="InterPro" id="IPR029058">
    <property type="entry name" value="AB_hydrolase_fold"/>
</dbReference>
<evidence type="ECO:0000259" key="1">
    <source>
        <dbReference type="Pfam" id="PF07859"/>
    </source>
</evidence>
<accession>A0A382K3U5</accession>
<name>A0A382K3U5_9ZZZZ</name>
<dbReference type="PANTHER" id="PTHR23025">
    <property type="entry name" value="TRIACYLGLYCEROL LIPASE"/>
    <property type="match status" value="1"/>
</dbReference>
<evidence type="ECO:0000313" key="2">
    <source>
        <dbReference type="EMBL" id="SVC19524.1"/>
    </source>
</evidence>
<reference evidence="2" key="1">
    <citation type="submission" date="2018-05" db="EMBL/GenBank/DDBJ databases">
        <authorList>
            <person name="Lanie J.A."/>
            <person name="Ng W.-L."/>
            <person name="Kazmierczak K.M."/>
            <person name="Andrzejewski T.M."/>
            <person name="Davidsen T.M."/>
            <person name="Wayne K.J."/>
            <person name="Tettelin H."/>
            <person name="Glass J.I."/>
            <person name="Rusch D."/>
            <person name="Podicherti R."/>
            <person name="Tsui H.-C.T."/>
            <person name="Winkler M.E."/>
        </authorList>
    </citation>
    <scope>NUCLEOTIDE SEQUENCE</scope>
</reference>
<dbReference type="Pfam" id="PF07859">
    <property type="entry name" value="Abhydrolase_3"/>
    <property type="match status" value="1"/>
</dbReference>
<organism evidence="2">
    <name type="scientific">marine metagenome</name>
    <dbReference type="NCBI Taxonomy" id="408172"/>
    <lineage>
        <taxon>unclassified sequences</taxon>
        <taxon>metagenomes</taxon>
        <taxon>ecological metagenomes</taxon>
    </lineage>
</organism>
<dbReference type="SUPFAM" id="SSF53474">
    <property type="entry name" value="alpha/beta-Hydrolases"/>
    <property type="match status" value="1"/>
</dbReference>